<organism evidence="1 2">
    <name type="scientific">Actinomadura fibrosa</name>
    <dbReference type="NCBI Taxonomy" id="111802"/>
    <lineage>
        <taxon>Bacteria</taxon>
        <taxon>Bacillati</taxon>
        <taxon>Actinomycetota</taxon>
        <taxon>Actinomycetes</taxon>
        <taxon>Streptosporangiales</taxon>
        <taxon>Thermomonosporaceae</taxon>
        <taxon>Actinomadura</taxon>
    </lineage>
</organism>
<protein>
    <recommendedName>
        <fullName evidence="3">MFS transporter</fullName>
    </recommendedName>
</protein>
<evidence type="ECO:0000313" key="2">
    <source>
        <dbReference type="Proteomes" id="UP001597063"/>
    </source>
</evidence>
<keyword evidence="2" id="KW-1185">Reference proteome</keyword>
<accession>A0ABW2XH17</accession>
<proteinExistence type="predicted"/>
<comment type="caution">
    <text evidence="1">The sequence shown here is derived from an EMBL/GenBank/DDBJ whole genome shotgun (WGS) entry which is preliminary data.</text>
</comment>
<name>A0ABW2XH17_9ACTN</name>
<gene>
    <name evidence="1" type="ORF">ACFQZM_05905</name>
</gene>
<dbReference type="RefSeq" id="WP_165502622.1">
    <property type="nucleotide sequence ID" value="NZ_CAACUY010000002.1"/>
</dbReference>
<dbReference type="Proteomes" id="UP001597063">
    <property type="component" value="Unassembled WGS sequence"/>
</dbReference>
<reference evidence="2" key="1">
    <citation type="journal article" date="2019" name="Int. J. Syst. Evol. Microbiol.">
        <title>The Global Catalogue of Microorganisms (GCM) 10K type strain sequencing project: providing services to taxonomists for standard genome sequencing and annotation.</title>
        <authorList>
            <consortium name="The Broad Institute Genomics Platform"/>
            <consortium name="The Broad Institute Genome Sequencing Center for Infectious Disease"/>
            <person name="Wu L."/>
            <person name="Ma J."/>
        </authorList>
    </citation>
    <scope>NUCLEOTIDE SEQUENCE [LARGE SCALE GENOMIC DNA]</scope>
    <source>
        <strain evidence="2">JCM 9371</strain>
    </source>
</reference>
<evidence type="ECO:0000313" key="1">
    <source>
        <dbReference type="EMBL" id="MFD0684022.1"/>
    </source>
</evidence>
<sequence>MPAKRYMTYAAMAFVVFYVIREPGAPARSVGSAAGGLASAADSLTALVTTLA</sequence>
<dbReference type="EMBL" id="JBHTGP010000003">
    <property type="protein sequence ID" value="MFD0684022.1"/>
    <property type="molecule type" value="Genomic_DNA"/>
</dbReference>
<evidence type="ECO:0008006" key="3">
    <source>
        <dbReference type="Google" id="ProtNLM"/>
    </source>
</evidence>